<protein>
    <submittedName>
        <fullName evidence="1">Uncharacterized protein</fullName>
    </submittedName>
</protein>
<reference evidence="1 2" key="1">
    <citation type="journal article" date="2013" name="Genome Announc.">
        <title>Genome Sequence of Mycoplasma parvum (Formerly Eperythrozoon parvum), a Diminutive Hemoplasma of the Pig.</title>
        <authorList>
            <person name="do Nascimento N.C."/>
            <person name="Dos Santos A.P."/>
            <person name="Chu Y."/>
            <person name="Guimaraes A.M."/>
            <person name="Pagliaro A."/>
            <person name="Messick J.B."/>
        </authorList>
    </citation>
    <scope>NUCLEOTIDE SEQUENCE [LARGE SCALE GENOMIC DNA]</scope>
    <source>
        <strain evidence="1 2">Indiana</strain>
    </source>
</reference>
<dbReference type="HOGENOM" id="CLU_1319773_0_0_14"/>
<organism evidence="1 2">
    <name type="scientific">Mycoplasma parvum str. Indiana</name>
    <dbReference type="NCBI Taxonomy" id="1403316"/>
    <lineage>
        <taxon>Bacteria</taxon>
        <taxon>Bacillati</taxon>
        <taxon>Mycoplasmatota</taxon>
        <taxon>Mollicutes</taxon>
        <taxon>Mycoplasmataceae</taxon>
        <taxon>Mycoplasma</taxon>
    </lineage>
</organism>
<evidence type="ECO:0000313" key="1">
    <source>
        <dbReference type="EMBL" id="AGX89200.1"/>
    </source>
</evidence>
<gene>
    <name evidence="1" type="ORF">PRV_02310</name>
</gene>
<dbReference type="Proteomes" id="UP000017119">
    <property type="component" value="Chromosome"/>
</dbReference>
<dbReference type="KEGG" id="mpv:PRV_02310"/>
<sequence length="218" mass="24953">MVRTIATFALPLVIGGAVVPTSYAIWGGRPLKDSLQGIKNVETKEAVFTDISGKYEPKKYRWNFGIDSTGILSFARGIMGSKGAKDKLQDMSSLWKVNGNNDAEQWKNNVKKVFQVLMGELWEKHLKTTGKKYGQDDIEQFKFRSQFKCKNDGSKREECKKQNVMLPMAWWGGEDGKTWSARVEFAWKIGDLVRQNFKEFNDKKRISVGQVWDKIITK</sequence>
<dbReference type="RefSeq" id="WP_022770187.1">
    <property type="nucleotide sequence ID" value="NC_022575.1"/>
</dbReference>
<proteinExistence type="predicted"/>
<dbReference type="PATRIC" id="fig|1403316.3.peg.431"/>
<evidence type="ECO:0000313" key="2">
    <source>
        <dbReference type="Proteomes" id="UP000017119"/>
    </source>
</evidence>
<keyword evidence="2" id="KW-1185">Reference proteome</keyword>
<name>U5NCY3_9MOLU</name>
<accession>U5NCY3</accession>
<dbReference type="EMBL" id="CP006771">
    <property type="protein sequence ID" value="AGX89200.1"/>
    <property type="molecule type" value="Genomic_DNA"/>
</dbReference>
<dbReference type="AlphaFoldDB" id="U5NCY3"/>